<dbReference type="InterPro" id="IPR050416">
    <property type="entry name" value="FAD-linked_Oxidoreductase"/>
</dbReference>
<evidence type="ECO:0000313" key="7">
    <source>
        <dbReference type="EMBL" id="PVI00724.1"/>
    </source>
</evidence>
<evidence type="ECO:0000256" key="2">
    <source>
        <dbReference type="ARBA" id="ARBA00005466"/>
    </source>
</evidence>
<dbReference type="InterPro" id="IPR016166">
    <property type="entry name" value="FAD-bd_PCMH"/>
</dbReference>
<dbReference type="Gene3D" id="3.40.462.20">
    <property type="match status" value="1"/>
</dbReference>
<keyword evidence="8" id="KW-1185">Reference proteome</keyword>
<keyword evidence="4" id="KW-0274">FAD</keyword>
<sequence>MFIFTLGGAPDMDALLRNRLVTTKAEVLVPADGERYEEAIGRWSEHCVKKAKCVVKVTCADEITKTLSFIRDHRLGFVVRGGGHSTSGSSSIANGIVIDLSLMRGVTVDPALKTIRVEGGALWSDVDTEAAKYNLATVGGTVNHTGVGGLTLGGGYGFLTGKYGLTIDNLLSVDIVLASGDQLTASETQNPDLFWAIRGAGQNFGVVTSFTFRGFDQPNPVYAGTLLFPLDKLPQVLAFINTFHASNDGNQAILWGVSCPPPAHAPLLLTHIFHNGTLEEGTAFFAPLLALEPLANFATMVPYPTLNSLLNHASGFEGRKQFAGSAFKLPLALPLVQTLIDRFLGFVTQFPDTKESLLLFETIPYKEVVKVSNDAMAFSNRGEYYNLAVMIKWKEAERDADVRKFARELVSGAGLAEGVVRQKDGEVNGTNAEGVEGVGMYGNYANTDIPASDIYGNNAKKLEELKQKYDPGNLFDRGTKLVAKPVVPMN</sequence>
<protein>
    <submittedName>
        <fullName evidence="7">FAD-binding domain-containing protein</fullName>
    </submittedName>
</protein>
<dbReference type="Proteomes" id="UP000244855">
    <property type="component" value="Unassembled WGS sequence"/>
</dbReference>
<keyword evidence="3" id="KW-0285">Flavoprotein</keyword>
<dbReference type="GO" id="GO:0071949">
    <property type="term" value="F:FAD binding"/>
    <property type="evidence" value="ECO:0007669"/>
    <property type="project" value="InterPro"/>
</dbReference>
<dbReference type="Pfam" id="PF01565">
    <property type="entry name" value="FAD_binding_4"/>
    <property type="match status" value="1"/>
</dbReference>
<dbReference type="PROSITE" id="PS51387">
    <property type="entry name" value="FAD_PCMH"/>
    <property type="match status" value="1"/>
</dbReference>
<reference evidence="7 8" key="1">
    <citation type="journal article" date="2018" name="Sci. Rep.">
        <title>Comparative genomics provides insights into the lifestyle and reveals functional heterogeneity of dark septate endophytic fungi.</title>
        <authorList>
            <person name="Knapp D.G."/>
            <person name="Nemeth J.B."/>
            <person name="Barry K."/>
            <person name="Hainaut M."/>
            <person name="Henrissat B."/>
            <person name="Johnson J."/>
            <person name="Kuo A."/>
            <person name="Lim J.H.P."/>
            <person name="Lipzen A."/>
            <person name="Nolan M."/>
            <person name="Ohm R.A."/>
            <person name="Tamas L."/>
            <person name="Grigoriev I.V."/>
            <person name="Spatafora J.W."/>
            <person name="Nagy L.G."/>
            <person name="Kovacs G.M."/>
        </authorList>
    </citation>
    <scope>NUCLEOTIDE SEQUENCE [LARGE SCALE GENOMIC DNA]</scope>
    <source>
        <strain evidence="7 8">DSE2036</strain>
    </source>
</reference>
<evidence type="ECO:0000256" key="1">
    <source>
        <dbReference type="ARBA" id="ARBA00001974"/>
    </source>
</evidence>
<evidence type="ECO:0000313" key="8">
    <source>
        <dbReference type="Proteomes" id="UP000244855"/>
    </source>
</evidence>
<accession>A0A2V1DTY3</accession>
<dbReference type="InterPro" id="IPR012951">
    <property type="entry name" value="BBE"/>
</dbReference>
<dbReference type="InterPro" id="IPR036318">
    <property type="entry name" value="FAD-bd_PCMH-like_sf"/>
</dbReference>
<keyword evidence="5" id="KW-0560">Oxidoreductase</keyword>
<dbReference type="EMBL" id="KZ805369">
    <property type="protein sequence ID" value="PVI00724.1"/>
    <property type="molecule type" value="Genomic_DNA"/>
</dbReference>
<dbReference type="AlphaFoldDB" id="A0A2V1DTY3"/>
<evidence type="ECO:0000256" key="3">
    <source>
        <dbReference type="ARBA" id="ARBA00022630"/>
    </source>
</evidence>
<proteinExistence type="inferred from homology"/>
<dbReference type="PANTHER" id="PTHR42973">
    <property type="entry name" value="BINDING OXIDOREDUCTASE, PUTATIVE (AFU_ORTHOLOGUE AFUA_1G17690)-RELATED"/>
    <property type="match status" value="1"/>
</dbReference>
<organism evidence="7 8">
    <name type="scientific">Periconia macrospinosa</name>
    <dbReference type="NCBI Taxonomy" id="97972"/>
    <lineage>
        <taxon>Eukaryota</taxon>
        <taxon>Fungi</taxon>
        <taxon>Dikarya</taxon>
        <taxon>Ascomycota</taxon>
        <taxon>Pezizomycotina</taxon>
        <taxon>Dothideomycetes</taxon>
        <taxon>Pleosporomycetidae</taxon>
        <taxon>Pleosporales</taxon>
        <taxon>Massarineae</taxon>
        <taxon>Periconiaceae</taxon>
        <taxon>Periconia</taxon>
    </lineage>
</organism>
<dbReference type="InterPro" id="IPR016169">
    <property type="entry name" value="FAD-bd_PCMH_sub2"/>
</dbReference>
<comment type="similarity">
    <text evidence="2">Belongs to the oxygen-dependent FAD-linked oxidoreductase family.</text>
</comment>
<dbReference type="STRING" id="97972.A0A2V1DTY3"/>
<dbReference type="GO" id="GO:0016491">
    <property type="term" value="F:oxidoreductase activity"/>
    <property type="evidence" value="ECO:0007669"/>
    <property type="project" value="UniProtKB-KW"/>
</dbReference>
<evidence type="ECO:0000256" key="4">
    <source>
        <dbReference type="ARBA" id="ARBA00022827"/>
    </source>
</evidence>
<dbReference type="InterPro" id="IPR006094">
    <property type="entry name" value="Oxid_FAD_bind_N"/>
</dbReference>
<gene>
    <name evidence="7" type="ORF">DM02DRAFT_562662</name>
</gene>
<dbReference type="Gene3D" id="3.30.465.10">
    <property type="match status" value="1"/>
</dbReference>
<dbReference type="SUPFAM" id="SSF56176">
    <property type="entry name" value="FAD-binding/transporter-associated domain-like"/>
    <property type="match status" value="1"/>
</dbReference>
<comment type="cofactor">
    <cofactor evidence="1">
        <name>FAD</name>
        <dbReference type="ChEBI" id="CHEBI:57692"/>
    </cofactor>
</comment>
<feature type="domain" description="FAD-binding PCMH-type" evidence="6">
    <location>
        <begin position="47"/>
        <end position="217"/>
    </location>
</feature>
<dbReference type="Pfam" id="PF08031">
    <property type="entry name" value="BBE"/>
    <property type="match status" value="1"/>
</dbReference>
<name>A0A2V1DTY3_9PLEO</name>
<dbReference type="Gene3D" id="3.30.43.10">
    <property type="entry name" value="Uridine Diphospho-n-acetylenolpyruvylglucosamine Reductase, domain 2"/>
    <property type="match status" value="1"/>
</dbReference>
<evidence type="ECO:0000256" key="5">
    <source>
        <dbReference type="ARBA" id="ARBA00023002"/>
    </source>
</evidence>
<evidence type="ECO:0000259" key="6">
    <source>
        <dbReference type="PROSITE" id="PS51387"/>
    </source>
</evidence>
<dbReference type="InterPro" id="IPR016167">
    <property type="entry name" value="FAD-bd_PCMH_sub1"/>
</dbReference>
<dbReference type="OrthoDB" id="415825at2759"/>
<dbReference type="PANTHER" id="PTHR42973:SF39">
    <property type="entry name" value="FAD-BINDING PCMH-TYPE DOMAIN-CONTAINING PROTEIN"/>
    <property type="match status" value="1"/>
</dbReference>